<feature type="compositionally biased region" description="Basic and acidic residues" evidence="1">
    <location>
        <begin position="876"/>
        <end position="903"/>
    </location>
</feature>
<dbReference type="Proteomes" id="UP000261758">
    <property type="component" value="Chromosome"/>
</dbReference>
<dbReference type="NCBIfam" id="NF047352">
    <property type="entry name" value="P_loop_sacsin"/>
    <property type="match status" value="1"/>
</dbReference>
<gene>
    <name evidence="3" type="ORF">CJO77_09080</name>
</gene>
<reference evidence="3 4" key="1">
    <citation type="submission" date="2017-08" db="EMBL/GenBank/DDBJ databases">
        <title>Genome sequences of Ralstonia solanacearum Species Complex (RSSC) isolated from Potato bacterial wilts in Korea.</title>
        <authorList>
            <person name="Cho H."/>
            <person name="Song E.-S."/>
            <person name="Lee Y.K."/>
            <person name="Lee S."/>
            <person name="Lee S.-W."/>
            <person name="Jo A."/>
            <person name="Kim J.-G."/>
            <person name="Hwang I."/>
        </authorList>
    </citation>
    <scope>NUCLEOTIDE SEQUENCE [LARGE SCALE GENOMIC DNA]</scope>
    <source>
        <strain evidence="3 4">T98</strain>
    </source>
</reference>
<dbReference type="PANTHER" id="PTHR32387">
    <property type="entry name" value="WU:FJ29H11"/>
    <property type="match status" value="1"/>
</dbReference>
<dbReference type="AlphaFoldDB" id="A0AAD0S7W1"/>
<evidence type="ECO:0000256" key="1">
    <source>
        <dbReference type="SAM" id="MobiDB-lite"/>
    </source>
</evidence>
<dbReference type="Pfam" id="PF25794">
    <property type="entry name" value="SACS"/>
    <property type="match status" value="1"/>
</dbReference>
<protein>
    <recommendedName>
        <fullName evidence="2">Sacsin/Nov domain-containing protein</fullName>
    </recommendedName>
</protein>
<accession>A0AAD0S7W1</accession>
<proteinExistence type="predicted"/>
<sequence>MTGGQKHSADFQGLIERRRKFIDGLDANRGEINLDIFEDFYPDRAHFVYELLQNAEDAGATEVSFSLTPDRLVCEHDGRVFTLEDVKSITGLHDSTKAQAEDKIGKFGVGFKSVFVYTSAPSIYSGDFAFRIAQLILPEPITAAPRAQRTRFEFPFDNPKKPKADAYAEIAAGLKELDEKTLLFLTNLQSVKWRIGAETTGAVRRLKHADFHFEVLKEVGGKTAASSHFLKFDEAVHGLPKQRVAIAFPLDFLPGVPRFQKGKPLAEQVKIIPAEPGSVAVFFPAVKEASGLRFHLHGPFVPELSRASIKETKANIPLFEQLAALSGKCLHRIKELGLLTPDFLGVLPNPQDQIPPRYQGIHAAIVDEMKAHPLTPTHARGHAPANRLIQARASLKSLLSEEDIEFLVDYDDDPPLWAVGATQRNSRIDNFLSGLGIREWGLEEFVDALCDKVNEDAFIRTEPDEEFLSWLQGKPSLWMQEFYALLHAEAKDEAHRLKSLRIVRLADGTLSKGDRAFFSGDGAGKGVAVADKAVYTSGTSKNQQENAKNLLALVGVREIGEAEEVEIILKSRYTKEAELPDDATYAEDLTRFVALVEKQPDKAKLFGAFYIFQGEDEQWYRPEDIYLDQPYADTNLSSYYGAISPEARLEALHGSYRNCGVEVERLGKFARAAGARGVLRVSETTCEKNPEWNYLLMVAGSRASTYINRDYFIPHLVELLKTPSLGLSRLVWRTVTNFPSYPNPLQATYQMNRSNGARFAASRLVHALRAASWIPQGDGIFVKPADALRELLPKGFPFDSGYAWLKAVQFGETAIRASAQALQKEAAAKSLGFSDAAAAERAKRFNELPESEQERILAALDASNKAPIPDRPLANPERRSKNVREQALKAPDKESEVRERSVSIGREEVKEQADTYLREHYRNADGEMTCQICKGLLPFKLDDGREYFEVVEFLPELRKRHPQNYLALCPNHSAMYRFVNGSKETTRDEFQAIEGNELPVVLAEKDVTVYFSKTHIVDLKAVLEAEESLPPAPEGAVNGALAQGIR</sequence>
<evidence type="ECO:0000313" key="3">
    <source>
        <dbReference type="EMBL" id="AXV81683.1"/>
    </source>
</evidence>
<dbReference type="SUPFAM" id="SSF55874">
    <property type="entry name" value="ATPase domain of HSP90 chaperone/DNA topoisomerase II/histidine kinase"/>
    <property type="match status" value="1"/>
</dbReference>
<dbReference type="InterPro" id="IPR036890">
    <property type="entry name" value="HATPase_C_sf"/>
</dbReference>
<organism evidence="3 4">
    <name type="scientific">Ralstonia solanacearum</name>
    <name type="common">Pseudomonas solanacearum</name>
    <dbReference type="NCBI Taxonomy" id="305"/>
    <lineage>
        <taxon>Bacteria</taxon>
        <taxon>Pseudomonadati</taxon>
        <taxon>Pseudomonadota</taxon>
        <taxon>Betaproteobacteria</taxon>
        <taxon>Burkholderiales</taxon>
        <taxon>Burkholderiaceae</taxon>
        <taxon>Ralstonia</taxon>
        <taxon>Ralstonia solanacearum species complex</taxon>
    </lineage>
</organism>
<dbReference type="RefSeq" id="WP_118869537.1">
    <property type="nucleotide sequence ID" value="NZ_CP022759.1"/>
</dbReference>
<dbReference type="EMBL" id="CP022759">
    <property type="protein sequence ID" value="AXV81683.1"/>
    <property type="molecule type" value="Genomic_DNA"/>
</dbReference>
<dbReference type="Gene3D" id="3.30.565.10">
    <property type="entry name" value="Histidine kinase-like ATPase, C-terminal domain"/>
    <property type="match status" value="1"/>
</dbReference>
<dbReference type="InterPro" id="IPR058210">
    <property type="entry name" value="SACS/Nov_dom"/>
</dbReference>
<feature type="domain" description="Sacsin/Nov" evidence="2">
    <location>
        <begin position="77"/>
        <end position="127"/>
    </location>
</feature>
<evidence type="ECO:0000313" key="4">
    <source>
        <dbReference type="Proteomes" id="UP000261758"/>
    </source>
</evidence>
<dbReference type="InterPro" id="IPR052957">
    <property type="entry name" value="Auxin_embryo_med"/>
</dbReference>
<name>A0AAD0S7W1_RALSL</name>
<feature type="region of interest" description="Disordered" evidence="1">
    <location>
        <begin position="865"/>
        <end position="903"/>
    </location>
</feature>
<dbReference type="PANTHER" id="PTHR32387:SF0">
    <property type="entry name" value="PROTEIN NO VEIN"/>
    <property type="match status" value="1"/>
</dbReference>
<evidence type="ECO:0000259" key="2">
    <source>
        <dbReference type="Pfam" id="PF25794"/>
    </source>
</evidence>